<evidence type="ECO:0000313" key="13">
    <source>
        <dbReference type="EMBL" id="TKA26211.1"/>
    </source>
</evidence>
<feature type="transmembrane region" description="Helical" evidence="9">
    <location>
        <begin position="1091"/>
        <end position="1113"/>
    </location>
</feature>
<feature type="transmembrane region" description="Helical" evidence="9">
    <location>
        <begin position="1425"/>
        <end position="1452"/>
    </location>
</feature>
<sequence length="1607" mass="174155">MVGYPFRTVATAGDGGHASNAATAAGGSGIADRGDKQSATTLEDAASKLNLSTDDYVAKARGAGWTEKTAFDYDQYNRAGGDSHNWAGSAKKYEWKDEYGDVGPEVPELEQLLFGGEFQMRKGAHYENLDIKVTVEGPKEIVPIRKVSLLLSSSLMCDVTDIHVQFDDAGLHPVILRNVELCGYDDVTPIQSYAIPAILKGNDLVAIAETGSGKTAAYMVPTLSRLMGKARKLCAPKPNTADPMYNPRRDRVKAEPLVVIVVPTRELAMQIFDEARRMCYRSMLRPVAAYGGRPMGDTCDDLQAGCDILIATPGRLCDLMGKPHVLTMSRVKFTIIDEADEMLDQDWEEELKKIMAGGGEFAVRPTDREGTCTDVLPDSNEDADHQYMMFSATFPKGARKMARNYMSPEYYRIRVGGRAGQAHKNIRQEILHVDGDRKKEAVYDLLMASKPGRTLIFCNAKPAVDLMDDFLYNRGLPTTSIHSDRSQLEREDALRCFRTGKCPILIATGLSARGWDVKGIEHVIQVDLPSTMYGGINEYTHRIGRTGRIGHQGLATSFYNDRNEDLAQDLVNLLIESQCEVPDFLAHLKPEEGAKIDFDDDSDEEGEADQVAAGPGGEEDTGGVATDADADGGAVAAGSGWGADTEGAGEGGFTADAGFHPAPAIAAWTPLQSRDYLPVGAGVVVGGGSAGVGREELEGDGVGGGEVGAGEEEPAFRKTPMRGQGRRRQHSVGESSSTGAAGMAPVAFGGVRRKPVPSTVMEGGSVIDPSLARSSVAMDLAREEESASPPVDDTPFIRFALEQLTRDEEVRGSRRYRGLGSGVDDNYPYLVPGGLATAGREEEDRAYLAPALAVPAAAAGREEQQRQRQSLPQQWRGPEASAPIQQQWRGPPEAAPTLPVFDYIGQAEPKPFFAQQPPPRNPNRVSELPAEPVQLYRQQRLYQQPPADLDSSSDTRFLPVAPTTPLNAPLTFLPATLRPTLLLPFLASLLLFLACLLFCAIYSLLHPGLWAYGSFGDSRYFLFEYMPTLLGIILFFWTIQIEVAVYRIAPFIAMASPSSSPRAREAGARLPMVPRGFVLPYFRHFGAGQGVVGFFVVVAWLQLWTIPLLASSFNVYFDGAPGTGRWMWIATQGALWAVIALYLLLVVAVVMLLVWLGFGKKTTGLKWDPRSLADLIVLVERSNALDEMEGEEPAMLGYWRTNARPNEVFHTYGVAGKPARRYGVHDGRIQEKSPLQMPVSRFSTDPAADLESGGDHDQRHSREKMLPKRTDASDDDDDDRAGRHPGSALPWFLRPSLAALWAIIALVLLVAFLVVSYLRATRVSAAFAPDVPAPVNTKGYSATNFLYSFLPALLGTLCLLFWLDVEYAYRRLQPYVALAIDDRNRSHGGEVEEGELAERSLLLAYPALPPGLATASALANAHWRLALLSLISLLAAALPVLGGGVFWAQFYVPTQKTRISAHMPAYYALTVFATLYALAWLAVFPGKGMRRACEMLGGNPVSSFADVVALVRRSRVLDEVAFRAPVSKTGLVTRLLGAGGGAGIAVNEEAGVSKVSVVADSVRGFGRARQAAGEGGLAGGMGVSRFGLGRFVGRDGGEHFGIDRVRE</sequence>
<dbReference type="GO" id="GO:0003724">
    <property type="term" value="F:RNA helicase activity"/>
    <property type="evidence" value="ECO:0007669"/>
    <property type="project" value="UniProtKB-EC"/>
</dbReference>
<dbReference type="PROSITE" id="PS51194">
    <property type="entry name" value="HELICASE_CTER"/>
    <property type="match status" value="1"/>
</dbReference>
<evidence type="ECO:0000256" key="3">
    <source>
        <dbReference type="ARBA" id="ARBA00022801"/>
    </source>
</evidence>
<dbReference type="SMART" id="SM00490">
    <property type="entry name" value="HELICc"/>
    <property type="match status" value="1"/>
</dbReference>
<dbReference type="GO" id="GO:0003676">
    <property type="term" value="F:nucleic acid binding"/>
    <property type="evidence" value="ECO:0007669"/>
    <property type="project" value="InterPro"/>
</dbReference>
<keyword evidence="9" id="KW-1133">Transmembrane helix</keyword>
<feature type="region of interest" description="Disordered" evidence="8">
    <location>
        <begin position="1244"/>
        <end position="1282"/>
    </location>
</feature>
<evidence type="ECO:0000256" key="9">
    <source>
        <dbReference type="SAM" id="Phobius"/>
    </source>
</evidence>
<evidence type="ECO:0000256" key="4">
    <source>
        <dbReference type="ARBA" id="ARBA00022806"/>
    </source>
</evidence>
<keyword evidence="3" id="KW-0378">Hydrolase</keyword>
<feature type="domain" description="DEAD-box RNA helicase Q" evidence="12">
    <location>
        <begin position="164"/>
        <end position="192"/>
    </location>
</feature>
<comment type="caution">
    <text evidence="13">The sequence shown here is derived from an EMBL/GenBank/DDBJ whole genome shotgun (WGS) entry which is preliminary data.</text>
</comment>
<evidence type="ECO:0000256" key="5">
    <source>
        <dbReference type="ARBA" id="ARBA00022840"/>
    </source>
</evidence>
<proteinExistence type="predicted"/>
<dbReference type="CDD" id="cd18787">
    <property type="entry name" value="SF2_C_DEAD"/>
    <property type="match status" value="1"/>
</dbReference>
<organism evidence="13 14">
    <name type="scientific">Friedmanniomyces endolithicus</name>
    <dbReference type="NCBI Taxonomy" id="329885"/>
    <lineage>
        <taxon>Eukaryota</taxon>
        <taxon>Fungi</taxon>
        <taxon>Dikarya</taxon>
        <taxon>Ascomycota</taxon>
        <taxon>Pezizomycotina</taxon>
        <taxon>Dothideomycetes</taxon>
        <taxon>Dothideomycetidae</taxon>
        <taxon>Mycosphaerellales</taxon>
        <taxon>Teratosphaeriaceae</taxon>
        <taxon>Friedmanniomyces</taxon>
    </lineage>
</organism>
<feature type="region of interest" description="Disordered" evidence="8">
    <location>
        <begin position="595"/>
        <end position="655"/>
    </location>
</feature>
<dbReference type="Pfam" id="PF00271">
    <property type="entry name" value="Helicase_C"/>
    <property type="match status" value="1"/>
</dbReference>
<dbReference type="SMART" id="SM00487">
    <property type="entry name" value="DEXDc"/>
    <property type="match status" value="1"/>
</dbReference>
<feature type="short sequence motif" description="Q motif" evidence="7">
    <location>
        <begin position="164"/>
        <end position="192"/>
    </location>
</feature>
<dbReference type="EC" id="3.6.4.13" evidence="1"/>
<dbReference type="Pfam" id="PF11915">
    <property type="entry name" value="DUF3433"/>
    <property type="match status" value="2"/>
</dbReference>
<accession>A0A4U0TV46</accession>
<keyword evidence="9" id="KW-0472">Membrane</keyword>
<evidence type="ECO:0000259" key="10">
    <source>
        <dbReference type="PROSITE" id="PS51192"/>
    </source>
</evidence>
<feature type="transmembrane region" description="Helical" evidence="9">
    <location>
        <begin position="1025"/>
        <end position="1046"/>
    </location>
</feature>
<feature type="domain" description="Helicase ATP-binding" evidence="10">
    <location>
        <begin position="195"/>
        <end position="412"/>
    </location>
</feature>
<evidence type="ECO:0000256" key="1">
    <source>
        <dbReference type="ARBA" id="ARBA00012552"/>
    </source>
</evidence>
<dbReference type="OrthoDB" id="10342349at2759"/>
<evidence type="ECO:0000313" key="14">
    <source>
        <dbReference type="Proteomes" id="UP000310066"/>
    </source>
</evidence>
<feature type="transmembrane region" description="Helical" evidence="9">
    <location>
        <begin position="1133"/>
        <end position="1158"/>
    </location>
</feature>
<reference evidence="13 14" key="1">
    <citation type="submission" date="2017-03" db="EMBL/GenBank/DDBJ databases">
        <title>Genomes of endolithic fungi from Antarctica.</title>
        <authorList>
            <person name="Coleine C."/>
            <person name="Masonjones S."/>
            <person name="Stajich J.E."/>
        </authorList>
    </citation>
    <scope>NUCLEOTIDE SEQUENCE [LARGE SCALE GENOMIC DNA]</scope>
    <source>
        <strain evidence="13 14">CCFEE 5311</strain>
    </source>
</reference>
<dbReference type="PROSITE" id="PS51192">
    <property type="entry name" value="HELICASE_ATP_BIND_1"/>
    <property type="match status" value="1"/>
</dbReference>
<dbReference type="InterPro" id="IPR011545">
    <property type="entry name" value="DEAD/DEAH_box_helicase_dom"/>
</dbReference>
<feature type="region of interest" description="Disordered" evidence="8">
    <location>
        <begin position="694"/>
        <end position="743"/>
    </location>
</feature>
<dbReference type="STRING" id="329885.A0A4U0TV46"/>
<feature type="transmembrane region" description="Helical" evidence="9">
    <location>
        <begin position="1345"/>
        <end position="1363"/>
    </location>
</feature>
<dbReference type="Pfam" id="PF00270">
    <property type="entry name" value="DEAD"/>
    <property type="match status" value="1"/>
</dbReference>
<evidence type="ECO:0000256" key="2">
    <source>
        <dbReference type="ARBA" id="ARBA00022741"/>
    </source>
</evidence>
<feature type="transmembrane region" description="Helical" evidence="9">
    <location>
        <begin position="1297"/>
        <end position="1318"/>
    </location>
</feature>
<gene>
    <name evidence="13" type="ORF">B0A54_16902</name>
</gene>
<dbReference type="InterPro" id="IPR027417">
    <property type="entry name" value="P-loop_NTPase"/>
</dbReference>
<feature type="compositionally biased region" description="Acidic residues" evidence="8">
    <location>
        <begin position="598"/>
        <end position="608"/>
    </location>
</feature>
<feature type="compositionally biased region" description="Basic and acidic residues" evidence="8">
    <location>
        <begin position="1253"/>
        <end position="1272"/>
    </location>
</feature>
<feature type="domain" description="Helicase C-terminal" evidence="11">
    <location>
        <begin position="425"/>
        <end position="589"/>
    </location>
</feature>
<name>A0A4U0TV46_9PEZI</name>
<feature type="transmembrane region" description="Helical" evidence="9">
    <location>
        <begin position="981"/>
        <end position="1005"/>
    </location>
</feature>
<dbReference type="PANTHER" id="PTHR47958">
    <property type="entry name" value="ATP-DEPENDENT RNA HELICASE DBP3"/>
    <property type="match status" value="1"/>
</dbReference>
<evidence type="ECO:0000259" key="12">
    <source>
        <dbReference type="PROSITE" id="PS51195"/>
    </source>
</evidence>
<keyword evidence="9" id="KW-0812">Transmembrane</keyword>
<evidence type="ECO:0000256" key="8">
    <source>
        <dbReference type="SAM" id="MobiDB-lite"/>
    </source>
</evidence>
<evidence type="ECO:0000256" key="6">
    <source>
        <dbReference type="ARBA" id="ARBA00047984"/>
    </source>
</evidence>
<feature type="transmembrane region" description="Helical" evidence="9">
    <location>
        <begin position="1464"/>
        <end position="1484"/>
    </location>
</feature>
<dbReference type="InterPro" id="IPR021840">
    <property type="entry name" value="DUF3433"/>
</dbReference>
<evidence type="ECO:0000256" key="7">
    <source>
        <dbReference type="PROSITE-ProRule" id="PRU00552"/>
    </source>
</evidence>
<dbReference type="InterPro" id="IPR000629">
    <property type="entry name" value="RNA-helicase_DEAD-box_CS"/>
</dbReference>
<dbReference type="PROSITE" id="PS51195">
    <property type="entry name" value="Q_MOTIF"/>
    <property type="match status" value="1"/>
</dbReference>
<keyword evidence="4" id="KW-0347">Helicase</keyword>
<protein>
    <recommendedName>
        <fullName evidence="1">RNA helicase</fullName>
        <ecNumber evidence="1">3.6.4.13</ecNumber>
    </recommendedName>
</protein>
<keyword evidence="5" id="KW-0067">ATP-binding</keyword>
<evidence type="ECO:0000259" key="11">
    <source>
        <dbReference type="PROSITE" id="PS51194"/>
    </source>
</evidence>
<dbReference type="EMBL" id="NAJP01000143">
    <property type="protein sequence ID" value="TKA26211.1"/>
    <property type="molecule type" value="Genomic_DNA"/>
</dbReference>
<dbReference type="InterPro" id="IPR014014">
    <property type="entry name" value="RNA_helicase_DEAD_Q_motif"/>
</dbReference>
<dbReference type="InterPro" id="IPR001650">
    <property type="entry name" value="Helicase_C-like"/>
</dbReference>
<dbReference type="InterPro" id="IPR014001">
    <property type="entry name" value="Helicase_ATP-bd"/>
</dbReference>
<feature type="compositionally biased region" description="Low complexity" evidence="8">
    <location>
        <begin position="622"/>
        <end position="644"/>
    </location>
</feature>
<dbReference type="GO" id="GO:0016787">
    <property type="term" value="F:hydrolase activity"/>
    <property type="evidence" value="ECO:0007669"/>
    <property type="project" value="UniProtKB-KW"/>
</dbReference>
<dbReference type="Gene3D" id="3.40.50.300">
    <property type="entry name" value="P-loop containing nucleotide triphosphate hydrolases"/>
    <property type="match status" value="2"/>
</dbReference>
<feature type="region of interest" description="Disordered" evidence="8">
    <location>
        <begin position="858"/>
        <end position="892"/>
    </location>
</feature>
<dbReference type="PROSITE" id="PS00039">
    <property type="entry name" value="DEAD_ATP_HELICASE"/>
    <property type="match status" value="1"/>
</dbReference>
<keyword evidence="2" id="KW-0547">Nucleotide-binding</keyword>
<feature type="region of interest" description="Disordered" evidence="8">
    <location>
        <begin position="13"/>
        <end position="35"/>
    </location>
</feature>
<comment type="catalytic activity">
    <reaction evidence="6">
        <text>ATP + H2O = ADP + phosphate + H(+)</text>
        <dbReference type="Rhea" id="RHEA:13065"/>
        <dbReference type="ChEBI" id="CHEBI:15377"/>
        <dbReference type="ChEBI" id="CHEBI:15378"/>
        <dbReference type="ChEBI" id="CHEBI:30616"/>
        <dbReference type="ChEBI" id="CHEBI:43474"/>
        <dbReference type="ChEBI" id="CHEBI:456216"/>
        <dbReference type="EC" id="3.6.4.13"/>
    </reaction>
</comment>
<dbReference type="GO" id="GO:0005524">
    <property type="term" value="F:ATP binding"/>
    <property type="evidence" value="ECO:0007669"/>
    <property type="project" value="UniProtKB-KW"/>
</dbReference>
<dbReference type="SUPFAM" id="SSF52540">
    <property type="entry name" value="P-loop containing nucleoside triphosphate hydrolases"/>
    <property type="match status" value="1"/>
</dbReference>
<dbReference type="Proteomes" id="UP000310066">
    <property type="component" value="Unassembled WGS sequence"/>
</dbReference>